<dbReference type="AlphaFoldDB" id="A0A8J8SVL1"/>
<organism evidence="1 2">
    <name type="scientific">Halteria grandinella</name>
    <dbReference type="NCBI Taxonomy" id="5974"/>
    <lineage>
        <taxon>Eukaryota</taxon>
        <taxon>Sar</taxon>
        <taxon>Alveolata</taxon>
        <taxon>Ciliophora</taxon>
        <taxon>Intramacronucleata</taxon>
        <taxon>Spirotrichea</taxon>
        <taxon>Stichotrichia</taxon>
        <taxon>Sporadotrichida</taxon>
        <taxon>Halteriidae</taxon>
        <taxon>Halteria</taxon>
    </lineage>
</organism>
<proteinExistence type="predicted"/>
<protein>
    <submittedName>
        <fullName evidence="1">Uncharacterized protein</fullName>
    </submittedName>
</protein>
<evidence type="ECO:0000313" key="2">
    <source>
        <dbReference type="Proteomes" id="UP000785679"/>
    </source>
</evidence>
<gene>
    <name evidence="1" type="ORF">FGO68_gene1086</name>
</gene>
<dbReference type="OrthoDB" id="10521616at2759"/>
<evidence type="ECO:0000313" key="1">
    <source>
        <dbReference type="EMBL" id="TNV72033.1"/>
    </source>
</evidence>
<dbReference type="EMBL" id="RRYP01024813">
    <property type="protein sequence ID" value="TNV72033.1"/>
    <property type="molecule type" value="Genomic_DNA"/>
</dbReference>
<reference evidence="1" key="1">
    <citation type="submission" date="2019-06" db="EMBL/GenBank/DDBJ databases">
        <authorList>
            <person name="Zheng W."/>
        </authorList>
    </citation>
    <scope>NUCLEOTIDE SEQUENCE</scope>
    <source>
        <strain evidence="1">QDHG01</strain>
    </source>
</reference>
<keyword evidence="2" id="KW-1185">Reference proteome</keyword>
<sequence length="212" mass="23307">MCNEELSTNLPTLTNTLFVLSPPEGKAVPDLPVAFATNSLYVLEKHGLGEVARDTYSKLLIPILKAKASNLHAEGVAQAVWALANAGLVEDAELWGTLKKIALEKQWTQVIVKNERWSATLFRTQAGNEHFFEGELNEFADQLFFQDHLNLFEAYNGFKKAAALNPKLGLEEVVKAFESKYGDVILRRNDAYLEIAAVAAPAVKQIAGAHAI</sequence>
<accession>A0A8J8SVL1</accession>
<dbReference type="Proteomes" id="UP000785679">
    <property type="component" value="Unassembled WGS sequence"/>
</dbReference>
<name>A0A8J8SVL1_HALGN</name>
<comment type="caution">
    <text evidence="1">The sequence shown here is derived from an EMBL/GenBank/DDBJ whole genome shotgun (WGS) entry which is preliminary data.</text>
</comment>